<accession>A0ABS1M130</accession>
<evidence type="ECO:0000313" key="7">
    <source>
        <dbReference type="Proteomes" id="UP000602198"/>
    </source>
</evidence>
<dbReference type="SUPFAM" id="SSF46689">
    <property type="entry name" value="Homeodomain-like"/>
    <property type="match status" value="1"/>
</dbReference>
<sequence>MSERRERILDAARGLIVRDGYAGASMHAIARAAGITRPALYAEFADRDELFEALLEREAERVLAMSVDATPELTPDDDPVAVAERAVDVFLDLVASAPETWRLVFMRGDGMPPATYERIERGREGIRQQTHLLLGMLSVRGEQRIDTELLSHGVISVSETAARLLVHDPSVDRAQVSSTLRWMVRRTAAHFGIAEGPAGA</sequence>
<evidence type="ECO:0000256" key="4">
    <source>
        <dbReference type="PROSITE-ProRule" id="PRU00335"/>
    </source>
</evidence>
<dbReference type="RefSeq" id="WP_201945056.1">
    <property type="nucleotide sequence ID" value="NZ_JAERRJ010000002.1"/>
</dbReference>
<dbReference type="InterPro" id="IPR054129">
    <property type="entry name" value="DesT_TetR_C"/>
</dbReference>
<dbReference type="InterPro" id="IPR009057">
    <property type="entry name" value="Homeodomain-like_sf"/>
</dbReference>
<keyword evidence="3" id="KW-0804">Transcription</keyword>
<dbReference type="InterPro" id="IPR001647">
    <property type="entry name" value="HTH_TetR"/>
</dbReference>
<dbReference type="Gene3D" id="1.10.357.10">
    <property type="entry name" value="Tetracycline Repressor, domain 2"/>
    <property type="match status" value="1"/>
</dbReference>
<comment type="caution">
    <text evidence="6">The sequence shown here is derived from an EMBL/GenBank/DDBJ whole genome shotgun (WGS) entry which is preliminary data.</text>
</comment>
<organism evidence="6 7">
    <name type="scientific">Nocardia acididurans</name>
    <dbReference type="NCBI Taxonomy" id="2802282"/>
    <lineage>
        <taxon>Bacteria</taxon>
        <taxon>Bacillati</taxon>
        <taxon>Actinomycetota</taxon>
        <taxon>Actinomycetes</taxon>
        <taxon>Mycobacteriales</taxon>
        <taxon>Nocardiaceae</taxon>
        <taxon>Nocardia</taxon>
    </lineage>
</organism>
<dbReference type="PRINTS" id="PR00455">
    <property type="entry name" value="HTHTETR"/>
</dbReference>
<evidence type="ECO:0000256" key="2">
    <source>
        <dbReference type="ARBA" id="ARBA00023125"/>
    </source>
</evidence>
<keyword evidence="1" id="KW-0805">Transcription regulation</keyword>
<dbReference type="PANTHER" id="PTHR30055:SF146">
    <property type="entry name" value="HTH-TYPE TRANSCRIPTIONAL DUAL REGULATOR CECR"/>
    <property type="match status" value="1"/>
</dbReference>
<feature type="DNA-binding region" description="H-T-H motif" evidence="4">
    <location>
        <begin position="25"/>
        <end position="44"/>
    </location>
</feature>
<gene>
    <name evidence="6" type="ORF">JK358_07505</name>
</gene>
<evidence type="ECO:0000259" key="5">
    <source>
        <dbReference type="PROSITE" id="PS50977"/>
    </source>
</evidence>
<dbReference type="PROSITE" id="PS50977">
    <property type="entry name" value="HTH_TETR_2"/>
    <property type="match status" value="1"/>
</dbReference>
<feature type="domain" description="HTH tetR-type" evidence="5">
    <location>
        <begin position="2"/>
        <end position="62"/>
    </location>
</feature>
<dbReference type="InterPro" id="IPR036271">
    <property type="entry name" value="Tet_transcr_reg_TetR-rel_C_sf"/>
</dbReference>
<keyword evidence="2 4" id="KW-0238">DNA-binding</keyword>
<dbReference type="Pfam" id="PF00440">
    <property type="entry name" value="TetR_N"/>
    <property type="match status" value="1"/>
</dbReference>
<dbReference type="Pfam" id="PF21943">
    <property type="entry name" value="TetR_C_46"/>
    <property type="match status" value="1"/>
</dbReference>
<keyword evidence="7" id="KW-1185">Reference proteome</keyword>
<dbReference type="SUPFAM" id="SSF48498">
    <property type="entry name" value="Tetracyclin repressor-like, C-terminal domain"/>
    <property type="match status" value="1"/>
</dbReference>
<dbReference type="EMBL" id="JAERRJ010000002">
    <property type="protein sequence ID" value="MBL1074240.1"/>
    <property type="molecule type" value="Genomic_DNA"/>
</dbReference>
<protein>
    <submittedName>
        <fullName evidence="6">TetR/AcrR family transcriptional regulator</fullName>
    </submittedName>
</protein>
<proteinExistence type="predicted"/>
<name>A0ABS1M130_9NOCA</name>
<reference evidence="6 7" key="1">
    <citation type="submission" date="2021-01" db="EMBL/GenBank/DDBJ databases">
        <title>WGS of actinomycetes isolated from Thailand.</title>
        <authorList>
            <person name="Thawai C."/>
        </authorList>
    </citation>
    <scope>NUCLEOTIDE SEQUENCE [LARGE SCALE GENOMIC DNA]</scope>
    <source>
        <strain evidence="6 7">LPG 2</strain>
    </source>
</reference>
<dbReference type="InterPro" id="IPR050109">
    <property type="entry name" value="HTH-type_TetR-like_transc_reg"/>
</dbReference>
<evidence type="ECO:0000256" key="1">
    <source>
        <dbReference type="ARBA" id="ARBA00023015"/>
    </source>
</evidence>
<dbReference type="Proteomes" id="UP000602198">
    <property type="component" value="Unassembled WGS sequence"/>
</dbReference>
<dbReference type="PANTHER" id="PTHR30055">
    <property type="entry name" value="HTH-TYPE TRANSCRIPTIONAL REGULATOR RUTR"/>
    <property type="match status" value="1"/>
</dbReference>
<evidence type="ECO:0000313" key="6">
    <source>
        <dbReference type="EMBL" id="MBL1074240.1"/>
    </source>
</evidence>
<evidence type="ECO:0000256" key="3">
    <source>
        <dbReference type="ARBA" id="ARBA00023163"/>
    </source>
</evidence>